<evidence type="ECO:0000259" key="1">
    <source>
        <dbReference type="PROSITE" id="PS50943"/>
    </source>
</evidence>
<dbReference type="InterPro" id="IPR001387">
    <property type="entry name" value="Cro/C1-type_HTH"/>
</dbReference>
<sequence>MDKLRGSDYVKRIETLCIILRGYRVQAGLTQSELAKELGIAQTKVSKIELRERRLDVVEMTAYLAPLGKTLIDLATDMTLEAERERVGTVDRSLTLIAADSSVDEGDVVGVIQEVVEAAGMEFDVDDIVGRADSLGDGRESWGVDTLLIPVSVRDEVVEQLEADFRWEVV</sequence>
<dbReference type="CDD" id="cd00093">
    <property type="entry name" value="HTH_XRE"/>
    <property type="match status" value="1"/>
</dbReference>
<dbReference type="EMBL" id="CP128986">
    <property type="protein sequence ID" value="WOC10962.1"/>
    <property type="molecule type" value="Genomic_DNA"/>
</dbReference>
<organism evidence="2">
    <name type="scientific">Gordonia sp. MP11Mi</name>
    <dbReference type="NCBI Taxonomy" id="3022769"/>
    <lineage>
        <taxon>Bacteria</taxon>
        <taxon>Bacillati</taxon>
        <taxon>Actinomycetota</taxon>
        <taxon>Actinomycetes</taxon>
        <taxon>Mycobacteriales</taxon>
        <taxon>Gordoniaceae</taxon>
        <taxon>Gordonia</taxon>
    </lineage>
</organism>
<reference evidence="2" key="1">
    <citation type="submission" date="2023-06" db="EMBL/GenBank/DDBJ databases">
        <title>Gordonia sp. nov. and Pseudochrobactrum sp. nov., two species isolated from the burying beetle Nicrophorus vespilloides.</title>
        <authorList>
            <person name="Poehlein A."/>
            <person name="Guzman J."/>
            <person name="Daniel R."/>
            <person name="Vilcinskas A."/>
        </authorList>
    </citation>
    <scope>NUCLEOTIDE SEQUENCE</scope>
    <source>
        <strain evidence="2">MP11Mi</strain>
    </source>
</reference>
<dbReference type="SMART" id="SM00530">
    <property type="entry name" value="HTH_XRE"/>
    <property type="match status" value="1"/>
</dbReference>
<dbReference type="AlphaFoldDB" id="A0AA97GU00"/>
<dbReference type="SUPFAM" id="SSF47413">
    <property type="entry name" value="lambda repressor-like DNA-binding domains"/>
    <property type="match status" value="1"/>
</dbReference>
<dbReference type="GO" id="GO:0003677">
    <property type="term" value="F:DNA binding"/>
    <property type="evidence" value="ECO:0007669"/>
    <property type="project" value="InterPro"/>
</dbReference>
<gene>
    <name evidence="2" type="ORF">MP11Mi_00210</name>
</gene>
<protein>
    <recommendedName>
        <fullName evidence="1">HTH cro/C1-type domain-containing protein</fullName>
    </recommendedName>
</protein>
<dbReference type="InterPro" id="IPR010982">
    <property type="entry name" value="Lambda_DNA-bd_dom_sf"/>
</dbReference>
<dbReference type="RefSeq" id="WP_420040311.1">
    <property type="nucleotide sequence ID" value="NZ_CP128986.1"/>
</dbReference>
<name>A0AA97GU00_9ACTN</name>
<dbReference type="PROSITE" id="PS50943">
    <property type="entry name" value="HTH_CROC1"/>
    <property type="match status" value="1"/>
</dbReference>
<feature type="domain" description="HTH cro/C1-type" evidence="1">
    <location>
        <begin position="20"/>
        <end position="74"/>
    </location>
</feature>
<evidence type="ECO:0000313" key="2">
    <source>
        <dbReference type="EMBL" id="WOC10962.1"/>
    </source>
</evidence>
<dbReference type="Gene3D" id="1.10.260.40">
    <property type="entry name" value="lambda repressor-like DNA-binding domains"/>
    <property type="match status" value="1"/>
</dbReference>
<dbReference type="Pfam" id="PF01381">
    <property type="entry name" value="HTH_3"/>
    <property type="match status" value="1"/>
</dbReference>
<proteinExistence type="predicted"/>
<accession>A0AA97GU00</accession>